<keyword evidence="3" id="KW-1185">Reference proteome</keyword>
<evidence type="ECO:0000313" key="3">
    <source>
        <dbReference type="Proteomes" id="UP000801864"/>
    </source>
</evidence>
<evidence type="ECO:0000313" key="2">
    <source>
        <dbReference type="EMBL" id="KAF3074217.1"/>
    </source>
</evidence>
<proteinExistence type="predicted"/>
<sequence>MTSQLLASTSPEDSILAPISLICESCRRIDFGKALAVPPEALHDHATDGVLLDEDASRFVPPLHTECPLCRILSSTICWYHDYWSDPATQAGMSTKFSLYAFSYLRNSNWAPRGLGVEIPESRDSHLLLSIPQNMWTSNGDHSRGGNSDGELGYVVCFPPGSVEQGLFRPQPIPNRLDYLKARSWINDCRENHSHECNSVHPIIPNMRLIDCHNSEIVMADSTMQWVALSYVWGSQSRMNDTYISAGVVYNSPSLNCRLPSSISNTVKDAILVTTQLGFRYLWIDRYCINQQDSVDKALQIKFMDQIYRGAQVAIIAAAGDDENYGLPGVSDRARTKQEILRLDNCTILTTSPEPVSYVRKKSQWWTRGWTFQEGLLSRRRLIFTEYQMFFECNTTSWMEASGGIEHVSMPREIDWPKCRASPSLFRYLLPGPPNWRMSMNAELRLQHRYTDWFTAVMLYTNRNLSFDTDSLDAFTGIARLMQRASPPIFHISGLPIVISPENEGAPLFDMYLFASLCWYHSGRSTTRRRLCLPSWTWAGWAGSARWLAFPFSAHKGASPLLRDLKLEFRNGQVSSMAQHLLYGGLDAADYQLDEVVSFRFEAREVPSSMFKFNIRKKYLGVDSDDEFIEESGDEVMEEAENIPDPDDWAYWTVGVHRLCLKRMAVPLWTPKTLLGHLDDRSWSCLLLGDYRGTSLSHRRFLLVVEWQSGDIGTRIGALVVDQHYYMDQNYPQFFEEGELPWRAVCLT</sequence>
<reference evidence="2 3" key="1">
    <citation type="submission" date="2018-06" db="EMBL/GenBank/DDBJ databases">
        <title>Genome analysis of cellulolytic fungus Trichoderma lentiforme CFAM-422.</title>
        <authorList>
            <person name="Steindorff A.S."/>
            <person name="Formighieri E.F."/>
            <person name="Midorikawa G.E.O."/>
            <person name="Tamietti M.S."/>
            <person name="Ramos E.Z."/>
            <person name="Silva A.S."/>
            <person name="Bon E.P.S."/>
            <person name="Mendes T.D."/>
            <person name="Damaso M.C.T."/>
            <person name="Favaro L.C.L."/>
        </authorList>
    </citation>
    <scope>NUCLEOTIDE SEQUENCE [LARGE SCALE GENOMIC DNA]</scope>
    <source>
        <strain evidence="2 3">CFAM-422</strain>
    </source>
</reference>
<protein>
    <recommendedName>
        <fullName evidence="1">Heterokaryon incompatibility domain-containing protein</fullName>
    </recommendedName>
</protein>
<dbReference type="EMBL" id="QLNT01000005">
    <property type="protein sequence ID" value="KAF3074217.1"/>
    <property type="molecule type" value="Genomic_DNA"/>
</dbReference>
<gene>
    <name evidence="2" type="ORF">CFAM422_003781</name>
</gene>
<dbReference type="PANTHER" id="PTHR33112:SF1">
    <property type="entry name" value="HETEROKARYON INCOMPATIBILITY DOMAIN-CONTAINING PROTEIN"/>
    <property type="match status" value="1"/>
</dbReference>
<accession>A0A9P4XLU3</accession>
<feature type="domain" description="Heterokaryon incompatibility" evidence="1">
    <location>
        <begin position="226"/>
        <end position="374"/>
    </location>
</feature>
<dbReference type="Pfam" id="PF06985">
    <property type="entry name" value="HET"/>
    <property type="match status" value="1"/>
</dbReference>
<dbReference type="InterPro" id="IPR010730">
    <property type="entry name" value="HET"/>
</dbReference>
<dbReference type="Proteomes" id="UP000801864">
    <property type="component" value="Unassembled WGS sequence"/>
</dbReference>
<organism evidence="2 3">
    <name type="scientific">Trichoderma lentiforme</name>
    <dbReference type="NCBI Taxonomy" id="1567552"/>
    <lineage>
        <taxon>Eukaryota</taxon>
        <taxon>Fungi</taxon>
        <taxon>Dikarya</taxon>
        <taxon>Ascomycota</taxon>
        <taxon>Pezizomycotina</taxon>
        <taxon>Sordariomycetes</taxon>
        <taxon>Hypocreomycetidae</taxon>
        <taxon>Hypocreales</taxon>
        <taxon>Hypocreaceae</taxon>
        <taxon>Trichoderma</taxon>
    </lineage>
</organism>
<evidence type="ECO:0000259" key="1">
    <source>
        <dbReference type="Pfam" id="PF06985"/>
    </source>
</evidence>
<name>A0A9P4XLU3_9HYPO</name>
<comment type="caution">
    <text evidence="2">The sequence shown here is derived from an EMBL/GenBank/DDBJ whole genome shotgun (WGS) entry which is preliminary data.</text>
</comment>
<dbReference type="PANTHER" id="PTHR33112">
    <property type="entry name" value="DOMAIN PROTEIN, PUTATIVE-RELATED"/>
    <property type="match status" value="1"/>
</dbReference>
<dbReference type="AlphaFoldDB" id="A0A9P4XLU3"/>